<dbReference type="InterPro" id="IPR011991">
    <property type="entry name" value="ArsR-like_HTH"/>
</dbReference>
<dbReference type="EMBL" id="DF970277">
    <property type="protein sequence ID" value="GAP67520.1"/>
    <property type="molecule type" value="Genomic_DNA"/>
</dbReference>
<dbReference type="GO" id="GO:0043565">
    <property type="term" value="F:sequence-specific DNA binding"/>
    <property type="evidence" value="ECO:0007669"/>
    <property type="project" value="InterPro"/>
</dbReference>
<sequence>MAKKIRRNTFADASALLDATNLGILRHLLDEPRLTMSELARRVGMSAPAVTERVQRLYDAGVIRGARLELDQAALGLGVTAFVRVRPMPGQLQAVAALAKQIPEIVECHRVTGEDCFVMKVLVGRVEQLEAVLDEMLKYGNTTSSIVQSTPVPLRAPPLPEAPER</sequence>
<dbReference type="InterPro" id="IPR019885">
    <property type="entry name" value="Tscrpt_reg_HTH_AsnC-type_CS"/>
</dbReference>
<dbReference type="GO" id="GO:0003700">
    <property type="term" value="F:DNA-binding transcription factor activity"/>
    <property type="evidence" value="ECO:0007669"/>
    <property type="project" value="InterPro"/>
</dbReference>
<dbReference type="RefSeq" id="WP_062538066.1">
    <property type="nucleotide sequence ID" value="NZ_DF970277.1"/>
</dbReference>
<dbReference type="SUPFAM" id="SSF46785">
    <property type="entry name" value="Winged helix' DNA-binding domain"/>
    <property type="match status" value="1"/>
</dbReference>
<dbReference type="AlphaFoldDB" id="A0A0K8QRJ5"/>
<evidence type="ECO:0000313" key="6">
    <source>
        <dbReference type="EMBL" id="GAP67520.1"/>
    </source>
</evidence>
<name>A0A0K8QRJ5_9GAMM</name>
<dbReference type="Pfam" id="PF01037">
    <property type="entry name" value="AsnC_trans_reg"/>
    <property type="match status" value="1"/>
</dbReference>
<dbReference type="CDD" id="cd00090">
    <property type="entry name" value="HTH_ARSR"/>
    <property type="match status" value="1"/>
</dbReference>
<dbReference type="Gene3D" id="1.10.10.10">
    <property type="entry name" value="Winged helix-like DNA-binding domain superfamily/Winged helix DNA-binding domain"/>
    <property type="match status" value="1"/>
</dbReference>
<dbReference type="STRING" id="1475481.GCA_000953855_02899"/>
<evidence type="ECO:0000313" key="5">
    <source>
        <dbReference type="EMBL" id="GAN44331.1"/>
    </source>
</evidence>
<evidence type="ECO:0000256" key="2">
    <source>
        <dbReference type="ARBA" id="ARBA00023125"/>
    </source>
</evidence>
<dbReference type="InterPro" id="IPR019888">
    <property type="entry name" value="Tscrpt_reg_AsnC-like"/>
</dbReference>
<dbReference type="InterPro" id="IPR001845">
    <property type="entry name" value="HTH_ArsR_DNA-bd_dom"/>
</dbReference>
<dbReference type="PANTHER" id="PTHR30154">
    <property type="entry name" value="LEUCINE-RESPONSIVE REGULATORY PROTEIN"/>
    <property type="match status" value="1"/>
</dbReference>
<dbReference type="OrthoDB" id="5476at2"/>
<dbReference type="InterPro" id="IPR036388">
    <property type="entry name" value="WH-like_DNA-bd_sf"/>
</dbReference>
<dbReference type="InterPro" id="IPR000485">
    <property type="entry name" value="AsnC-type_HTH_dom"/>
</dbReference>
<proteinExistence type="predicted"/>
<dbReference type="InterPro" id="IPR019887">
    <property type="entry name" value="Tscrpt_reg_AsnC/Lrp_C"/>
</dbReference>
<dbReference type="GO" id="GO:0005829">
    <property type="term" value="C:cytosol"/>
    <property type="evidence" value="ECO:0007669"/>
    <property type="project" value="TreeGrafter"/>
</dbReference>
<keyword evidence="3" id="KW-0804">Transcription</keyword>
<dbReference type="Pfam" id="PF13412">
    <property type="entry name" value="HTH_24"/>
    <property type="match status" value="1"/>
</dbReference>
<evidence type="ECO:0000313" key="7">
    <source>
        <dbReference type="Proteomes" id="UP000253740"/>
    </source>
</evidence>
<organism evidence="6">
    <name type="scientific">Mizugakiibacter sediminis</name>
    <dbReference type="NCBI Taxonomy" id="1475481"/>
    <lineage>
        <taxon>Bacteria</taxon>
        <taxon>Pseudomonadati</taxon>
        <taxon>Pseudomonadota</taxon>
        <taxon>Gammaproteobacteria</taxon>
        <taxon>Lysobacterales</taxon>
        <taxon>Rhodanobacteraceae</taxon>
        <taxon>Mizugakiibacter</taxon>
    </lineage>
</organism>
<gene>
    <name evidence="5" type="ORF">MBSD_0855</name>
    <name evidence="6" type="ORF">MBSD_n2847</name>
</gene>
<reference evidence="5" key="1">
    <citation type="submission" date="2015-03" db="EMBL/GenBank/DDBJ databases">
        <title>Draft genome sequence of Mizugakiibacter sediminis skMP5.</title>
        <authorList>
            <person name="Watanabe T."/>
            <person name="Kojima H."/>
            <person name="Fukui M."/>
        </authorList>
    </citation>
    <scope>NUCLEOTIDE SEQUENCE</scope>
    <source>
        <strain evidence="5">SkMP5</strain>
    </source>
</reference>
<protein>
    <submittedName>
        <fullName evidence="5 6">Transcriptional regulator</fullName>
    </submittedName>
</protein>
<dbReference type="GO" id="GO:0043200">
    <property type="term" value="P:response to amino acid"/>
    <property type="evidence" value="ECO:0007669"/>
    <property type="project" value="TreeGrafter"/>
</dbReference>
<dbReference type="Proteomes" id="UP000253740">
    <property type="component" value="Unassembled WGS sequence"/>
</dbReference>
<evidence type="ECO:0000256" key="3">
    <source>
        <dbReference type="ARBA" id="ARBA00023163"/>
    </source>
</evidence>
<evidence type="ECO:0000259" key="4">
    <source>
        <dbReference type="PROSITE" id="PS50956"/>
    </source>
</evidence>
<dbReference type="SMART" id="SM00344">
    <property type="entry name" value="HTH_ASNC"/>
    <property type="match status" value="1"/>
</dbReference>
<reference evidence="6" key="2">
    <citation type="submission" date="2015-08" db="EMBL/GenBank/DDBJ databases">
        <title>Complete DNA Sequence of Pseudomonas syringae pv. actinidiae, the Causal Agent of Kiwifruit Canker Disease.</title>
        <authorList>
            <person name="Rikkerink E.H.A."/>
            <person name="Fineran P.C."/>
        </authorList>
    </citation>
    <scope>NUCLEOTIDE SEQUENCE</scope>
    <source>
        <strain evidence="6">SkMP5</strain>
    </source>
</reference>
<dbReference type="InterPro" id="IPR011008">
    <property type="entry name" value="Dimeric_a/b-barrel"/>
</dbReference>
<dbReference type="SUPFAM" id="SSF54909">
    <property type="entry name" value="Dimeric alpha+beta barrel"/>
    <property type="match status" value="1"/>
</dbReference>
<feature type="domain" description="HTH asnC-type" evidence="4">
    <location>
        <begin position="17"/>
        <end position="78"/>
    </location>
</feature>
<accession>A0A0K8QRJ5</accession>
<evidence type="ECO:0000256" key="1">
    <source>
        <dbReference type="ARBA" id="ARBA00023015"/>
    </source>
</evidence>
<dbReference type="PRINTS" id="PR00033">
    <property type="entry name" value="HTHASNC"/>
</dbReference>
<dbReference type="EMBL" id="DF952378">
    <property type="protein sequence ID" value="GAN44331.1"/>
    <property type="molecule type" value="Genomic_DNA"/>
</dbReference>
<dbReference type="SMART" id="SM00418">
    <property type="entry name" value="HTH_ARSR"/>
    <property type="match status" value="1"/>
</dbReference>
<dbReference type="PROSITE" id="PS50956">
    <property type="entry name" value="HTH_ASNC_2"/>
    <property type="match status" value="1"/>
</dbReference>
<dbReference type="HOGENOM" id="CLU_091233_3_1_6"/>
<dbReference type="Gene3D" id="3.30.70.920">
    <property type="match status" value="1"/>
</dbReference>
<dbReference type="PROSITE" id="PS00519">
    <property type="entry name" value="HTH_ASNC_1"/>
    <property type="match status" value="1"/>
</dbReference>
<dbReference type="PANTHER" id="PTHR30154:SF53">
    <property type="entry name" value="HTH-TYPE TRANSCRIPTIONAL REGULATOR LRPC"/>
    <property type="match status" value="1"/>
</dbReference>
<keyword evidence="2" id="KW-0238">DNA-binding</keyword>
<dbReference type="InterPro" id="IPR036390">
    <property type="entry name" value="WH_DNA-bd_sf"/>
</dbReference>
<keyword evidence="1" id="KW-0805">Transcription regulation</keyword>
<keyword evidence="7" id="KW-1185">Reference proteome</keyword>